<dbReference type="Pfam" id="PF14598">
    <property type="entry name" value="PAS_11"/>
    <property type="match status" value="1"/>
</dbReference>
<feature type="region of interest" description="Disordered" evidence="9">
    <location>
        <begin position="718"/>
        <end position="738"/>
    </location>
</feature>
<feature type="domain" description="PAS" evidence="10">
    <location>
        <begin position="237"/>
        <end position="279"/>
    </location>
</feature>
<dbReference type="PANTHER" id="PTHR11269:SF16">
    <property type="entry name" value="PERIOD CIRCADIAN PROTEIN"/>
    <property type="match status" value="1"/>
</dbReference>
<dbReference type="GO" id="GO:0043153">
    <property type="term" value="P:entrainment of circadian clock by photoperiod"/>
    <property type="evidence" value="ECO:0007669"/>
    <property type="project" value="TreeGrafter"/>
</dbReference>
<dbReference type="InterPro" id="IPR000014">
    <property type="entry name" value="PAS"/>
</dbReference>
<feature type="region of interest" description="Disordered" evidence="9">
    <location>
        <begin position="625"/>
        <end position="696"/>
    </location>
</feature>
<dbReference type="GO" id="GO:0005634">
    <property type="term" value="C:nucleus"/>
    <property type="evidence" value="ECO:0007669"/>
    <property type="project" value="UniProtKB-SubCell"/>
</dbReference>
<dbReference type="SMART" id="SM00091">
    <property type="entry name" value="PAS"/>
    <property type="match status" value="2"/>
</dbReference>
<keyword evidence="5" id="KW-0677">Repeat</keyword>
<evidence type="ECO:0000256" key="8">
    <source>
        <dbReference type="ARBA" id="ARBA00040849"/>
    </source>
</evidence>
<feature type="compositionally biased region" description="Polar residues" evidence="9">
    <location>
        <begin position="93"/>
        <end position="105"/>
    </location>
</feature>
<feature type="compositionally biased region" description="Low complexity" evidence="9">
    <location>
        <begin position="16"/>
        <end position="46"/>
    </location>
</feature>
<feature type="compositionally biased region" description="Low complexity" evidence="9">
    <location>
        <begin position="110"/>
        <end position="122"/>
    </location>
</feature>
<dbReference type="FunFam" id="3.30.450.20:FF:000066">
    <property type="entry name" value="Period circadian protein"/>
    <property type="match status" value="1"/>
</dbReference>
<evidence type="ECO:0000256" key="1">
    <source>
        <dbReference type="ARBA" id="ARBA00004123"/>
    </source>
</evidence>
<feature type="compositionally biased region" description="Low complexity" evidence="9">
    <location>
        <begin position="664"/>
        <end position="692"/>
    </location>
</feature>
<feature type="compositionally biased region" description="Gly residues" evidence="9">
    <location>
        <begin position="964"/>
        <end position="974"/>
    </location>
</feature>
<protein>
    <recommendedName>
        <fullName evidence="8">Period circadian protein</fullName>
    </recommendedName>
</protein>
<evidence type="ECO:0000256" key="2">
    <source>
        <dbReference type="ARBA" id="ARBA00004556"/>
    </source>
</evidence>
<sequence length="1252" mass="135898">MENMEGAESSHNTKISDSGYSNSCSNSQSQRSGSSKSRHSGSSFGSSGYGGKSNTAGATPGGPVTQHPTIKRTKDKDRKKKRIRTSIEGAAPGSNSGAVTDTDQMVTCDGTAGAGSASQPGPGETGSLTTELMQVGGAETDEASQPHRSPAMATCNEPAASDENQTMQSQPQMSDSSNVVEPACPATSGAVSMDEGRVDAEGGEGLEDISKTGCNTPKATKAEQVEDGFCCVISMLDGVVLFTTPSITRSLGFPKDMWLGRSFIDFVHPKDRATFASQITSKVVLPLGDSKGGSNHKDQKNCLYVMLRKYRGLKSAGFGVTKTTVNYEPYCLVLTFREAPNSGEVSSSTGRNILLIVSATPVKSVYTQPNERMHERKLKFSTRHTTNGVLNYVDGNSVESIGYLPQDILGQSIMELYHPEDMPILKEMYETIMVKGQTAGASFVSQPYRFRVKNGCYLVLKTEWISFVNPWSRELEFVIGNHHILEGPSDPDVFALHFNHQHQFADELLKEAKTIEEQILRLLKEPVTKPSDTVKQEVSKRCKALASFMEEMMDEVTQPKLKLNLLNEPDFTFSERDSVMLGEISPHHDYFNSKSSSETPPSYNQLNYNDNLQRFFDSRPVMNIKESQKNDSSGGTSTENQDDRTNVSPNQRFSASGGGGSGGSAENYSSESNAQMDSTTNTTSNTGTSSGSVQPPTLTEELLCQHNEDMQKVMLKRHREARTTGRGADKNRKGPPDKVYTKIAAAHGVKRGSSHSWEDDMHKTAKHQHNPNYMVDYQPQQPSAQPTVLPKPAQPLLPAVPMDTCQSVVTTTAVTMGHQTNTTPYNLPRAGEIWPNFSGSVTTVQTGQTSSSTGFIPSHNIFPTLYYITAAAQPAPTNPALNPMTVPYVAGMMYPHPQLYQQSVLYPPMMYQAIPYQPAPPPCGLASDARNQAKPQPQPQPPKPQAGNPMTSSGQVPTSNTGRPGDGGGGGGGRQVLQTIPPPTGSGSQSQAAVTSFQWPPSQATSVKAEPGSNMGSIATTSMANRAFSESSKKDLDSSPGVSNVDNHFQLDMDHRAKVRPSGGTKMLTVLGNNSDDMDESSFSSFYSSFLKTDNSSECNGVEKGDSSEMIWDRGSQKVVQARRRPNPPWLDNICLTKDLIYQYQMNERSIKDVLEADLIALKSINQPILVNDQLGQLYLDLELEGLSAKLSLSETTSGSSSDSSEPQTRTKMVKRSMRYNKLVMIYEENAPFPPLPLPPMPLTKTATTTAK</sequence>
<feature type="compositionally biased region" description="Low complexity" evidence="9">
    <location>
        <begin position="1194"/>
        <end position="1206"/>
    </location>
</feature>
<dbReference type="InterPro" id="IPR050760">
    <property type="entry name" value="Period_circadian_regulator"/>
</dbReference>
<dbReference type="FunFam" id="3.30.450.20:FF:000072">
    <property type="entry name" value="Period circadian protein"/>
    <property type="match status" value="1"/>
</dbReference>
<keyword evidence="7" id="KW-0539">Nucleus</keyword>
<feature type="compositionally biased region" description="Polar residues" evidence="9">
    <location>
        <begin position="948"/>
        <end position="961"/>
    </location>
</feature>
<dbReference type="GO" id="GO:0000122">
    <property type="term" value="P:negative regulation of transcription by RNA polymerase II"/>
    <property type="evidence" value="ECO:0007669"/>
    <property type="project" value="TreeGrafter"/>
</dbReference>
<dbReference type="InterPro" id="IPR035965">
    <property type="entry name" value="PAS-like_dom_sf"/>
</dbReference>
<dbReference type="EMBL" id="GFDL01014270">
    <property type="protein sequence ID" value="JAV20775.1"/>
    <property type="molecule type" value="Transcribed_RNA"/>
</dbReference>
<dbReference type="InterPro" id="IPR022728">
    <property type="entry name" value="Period_circadian-like_C"/>
</dbReference>
<dbReference type="PANTHER" id="PTHR11269">
    <property type="entry name" value="PERIOD CIRCADIAN PROTEIN"/>
    <property type="match status" value="1"/>
</dbReference>
<feature type="domain" description="PAS" evidence="10">
    <location>
        <begin position="387"/>
        <end position="436"/>
    </location>
</feature>
<dbReference type="GO" id="GO:0000976">
    <property type="term" value="F:transcription cis-regulatory region binding"/>
    <property type="evidence" value="ECO:0007669"/>
    <property type="project" value="TreeGrafter"/>
</dbReference>
<dbReference type="SUPFAM" id="SSF55785">
    <property type="entry name" value="PYP-like sensor domain (PAS domain)"/>
    <property type="match status" value="2"/>
</dbReference>
<evidence type="ECO:0000256" key="3">
    <source>
        <dbReference type="ARBA" id="ARBA00022490"/>
    </source>
</evidence>
<name>A0A1Q3EZP2_CULTA</name>
<dbReference type="Pfam" id="PF00989">
    <property type="entry name" value="PAS"/>
    <property type="match status" value="1"/>
</dbReference>
<feature type="compositionally biased region" description="Polar residues" evidence="9">
    <location>
        <begin position="630"/>
        <end position="639"/>
    </location>
</feature>
<dbReference type="Gene3D" id="3.30.450.20">
    <property type="entry name" value="PAS domain"/>
    <property type="match status" value="2"/>
</dbReference>
<feature type="compositionally biased region" description="Polar residues" evidence="9">
    <location>
        <begin position="162"/>
        <end position="179"/>
    </location>
</feature>
<feature type="compositionally biased region" description="Basic and acidic residues" evidence="9">
    <location>
        <begin position="721"/>
        <end position="738"/>
    </location>
</feature>
<evidence type="ECO:0000256" key="5">
    <source>
        <dbReference type="ARBA" id="ARBA00022737"/>
    </source>
</evidence>
<reference evidence="11" key="1">
    <citation type="submission" date="2017-01" db="EMBL/GenBank/DDBJ databases">
        <title>A deep insight into the sialotranscriptome of adult male and female Cluex tarsalis mosquitoes.</title>
        <authorList>
            <person name="Ribeiro J.M."/>
            <person name="Moreira F."/>
            <person name="Bernard K.A."/>
            <person name="Calvo E."/>
        </authorList>
    </citation>
    <scope>NUCLEOTIDE SEQUENCE</scope>
    <source>
        <strain evidence="11">Kern County</strain>
        <tissue evidence="11">Salivary glands</tissue>
    </source>
</reference>
<evidence type="ECO:0000256" key="4">
    <source>
        <dbReference type="ARBA" id="ARBA00022553"/>
    </source>
</evidence>
<dbReference type="PROSITE" id="PS50112">
    <property type="entry name" value="PAS"/>
    <property type="match status" value="2"/>
</dbReference>
<dbReference type="FunFam" id="1.20.5.770:FF:000001">
    <property type="entry name" value="Period circadian protein"/>
    <property type="match status" value="1"/>
</dbReference>
<dbReference type="GO" id="GO:0048471">
    <property type="term" value="C:perinuclear region of cytoplasm"/>
    <property type="evidence" value="ECO:0007669"/>
    <property type="project" value="UniProtKB-SubCell"/>
</dbReference>
<evidence type="ECO:0000256" key="9">
    <source>
        <dbReference type="SAM" id="MobiDB-lite"/>
    </source>
</evidence>
<accession>A0A1Q3EZP2</accession>
<feature type="compositionally biased region" description="Polar residues" evidence="9">
    <location>
        <begin position="985"/>
        <end position="1006"/>
    </location>
</feature>
<proteinExistence type="predicted"/>
<dbReference type="GO" id="GO:0032922">
    <property type="term" value="P:circadian regulation of gene expression"/>
    <property type="evidence" value="ECO:0007669"/>
    <property type="project" value="TreeGrafter"/>
</dbReference>
<evidence type="ECO:0000256" key="6">
    <source>
        <dbReference type="ARBA" id="ARBA00023108"/>
    </source>
</evidence>
<dbReference type="Pfam" id="PF12114">
    <property type="entry name" value="Period_C"/>
    <property type="match status" value="1"/>
</dbReference>
<evidence type="ECO:0000256" key="7">
    <source>
        <dbReference type="ARBA" id="ARBA00023242"/>
    </source>
</evidence>
<keyword evidence="3" id="KW-0963">Cytoplasm</keyword>
<feature type="region of interest" description="Disordered" evidence="9">
    <location>
        <begin position="1"/>
        <end position="211"/>
    </location>
</feature>
<dbReference type="Gene3D" id="1.20.5.770">
    <property type="entry name" value="Single helix bin"/>
    <property type="match status" value="1"/>
</dbReference>
<comment type="subcellular location">
    <subcellularLocation>
        <location evidence="2">Cytoplasm</location>
        <location evidence="2">Perinuclear region</location>
    </subcellularLocation>
    <subcellularLocation>
        <location evidence="1">Nucleus</location>
    </subcellularLocation>
</comment>
<feature type="region of interest" description="Disordered" evidence="9">
    <location>
        <begin position="1194"/>
        <end position="1214"/>
    </location>
</feature>
<evidence type="ECO:0000313" key="11">
    <source>
        <dbReference type="EMBL" id="JAV20775.1"/>
    </source>
</evidence>
<evidence type="ECO:0000259" key="10">
    <source>
        <dbReference type="PROSITE" id="PS50112"/>
    </source>
</evidence>
<organism evidence="11">
    <name type="scientific">Culex tarsalis</name>
    <name type="common">Encephalitis mosquito</name>
    <dbReference type="NCBI Taxonomy" id="7177"/>
    <lineage>
        <taxon>Eukaryota</taxon>
        <taxon>Metazoa</taxon>
        <taxon>Ecdysozoa</taxon>
        <taxon>Arthropoda</taxon>
        <taxon>Hexapoda</taxon>
        <taxon>Insecta</taxon>
        <taxon>Pterygota</taxon>
        <taxon>Neoptera</taxon>
        <taxon>Endopterygota</taxon>
        <taxon>Diptera</taxon>
        <taxon>Nematocera</taxon>
        <taxon>Culicoidea</taxon>
        <taxon>Culicidae</taxon>
        <taxon>Culicinae</taxon>
        <taxon>Culicini</taxon>
        <taxon>Culex</taxon>
        <taxon>Culex</taxon>
    </lineage>
</organism>
<dbReference type="AlphaFoldDB" id="A0A1Q3EZP2"/>
<keyword evidence="4" id="KW-0597">Phosphoprotein</keyword>
<dbReference type="CDD" id="cd00130">
    <property type="entry name" value="PAS"/>
    <property type="match status" value="2"/>
</dbReference>
<dbReference type="InterPro" id="IPR013767">
    <property type="entry name" value="PAS_fold"/>
</dbReference>
<feature type="region of interest" description="Disordered" evidence="9">
    <location>
        <begin position="921"/>
        <end position="1018"/>
    </location>
</feature>
<keyword evidence="6" id="KW-0090">Biological rhythms</keyword>
<feature type="compositionally biased region" description="Basic residues" evidence="9">
    <location>
        <begin position="69"/>
        <end position="84"/>
    </location>
</feature>
<dbReference type="GO" id="GO:0001222">
    <property type="term" value="F:transcription corepressor binding"/>
    <property type="evidence" value="ECO:0007669"/>
    <property type="project" value="TreeGrafter"/>
</dbReference>